<organism evidence="5 6">
    <name type="scientific">Methylophaga marina</name>
    <dbReference type="NCBI Taxonomy" id="45495"/>
    <lineage>
        <taxon>Bacteria</taxon>
        <taxon>Pseudomonadati</taxon>
        <taxon>Pseudomonadota</taxon>
        <taxon>Gammaproteobacteria</taxon>
        <taxon>Thiotrichales</taxon>
        <taxon>Piscirickettsiaceae</taxon>
        <taxon>Methylophaga</taxon>
    </lineage>
</organism>
<dbReference type="InterPro" id="IPR004161">
    <property type="entry name" value="EFTu-like_2"/>
</dbReference>
<feature type="binding site" evidence="3">
    <location>
        <begin position="133"/>
        <end position="136"/>
    </location>
    <ligand>
        <name>GTP</name>
        <dbReference type="ChEBI" id="CHEBI:37565"/>
    </ligand>
</feature>
<name>A0ABP3CU11_9GAMM</name>
<evidence type="ECO:0000256" key="1">
    <source>
        <dbReference type="ARBA" id="ARBA00022741"/>
    </source>
</evidence>
<dbReference type="InterPro" id="IPR047041">
    <property type="entry name" value="BipA_GTP-bd_dom"/>
</dbReference>
<dbReference type="Gene3D" id="3.30.70.240">
    <property type="match status" value="1"/>
</dbReference>
<dbReference type="InterPro" id="IPR048876">
    <property type="entry name" value="BipA_C"/>
</dbReference>
<dbReference type="Proteomes" id="UP001501476">
    <property type="component" value="Unassembled WGS sequence"/>
</dbReference>
<accession>A0ABP3CU11</accession>
<dbReference type="InterPro" id="IPR006298">
    <property type="entry name" value="BipA"/>
</dbReference>
<keyword evidence="3" id="KW-0694">RNA-binding</keyword>
<dbReference type="SUPFAM" id="SSF50447">
    <property type="entry name" value="Translation proteins"/>
    <property type="match status" value="1"/>
</dbReference>
<dbReference type="InterPro" id="IPR005225">
    <property type="entry name" value="Small_GTP-bd"/>
</dbReference>
<dbReference type="InterPro" id="IPR009000">
    <property type="entry name" value="Transl_B-barrel_sf"/>
</dbReference>
<dbReference type="RefSeq" id="WP_286305183.1">
    <property type="nucleotide sequence ID" value="NZ_AP027741.1"/>
</dbReference>
<protein>
    <recommendedName>
        <fullName evidence="3">Large ribosomal subunit assembly factor BipA</fullName>
        <ecNumber evidence="3">3.6.5.-</ecNumber>
    </recommendedName>
    <alternativeName>
        <fullName evidence="3">GTP-binding protein BipA</fullName>
    </alternativeName>
</protein>
<dbReference type="CDD" id="cd03691">
    <property type="entry name" value="BipA_TypA_II"/>
    <property type="match status" value="1"/>
</dbReference>
<comment type="subunit">
    <text evidence="3">Monomer.</text>
</comment>
<evidence type="ECO:0000313" key="5">
    <source>
        <dbReference type="EMBL" id="GAA0215255.1"/>
    </source>
</evidence>
<evidence type="ECO:0000259" key="4">
    <source>
        <dbReference type="PROSITE" id="PS51722"/>
    </source>
</evidence>
<dbReference type="SUPFAM" id="SSF54980">
    <property type="entry name" value="EF-G C-terminal domain-like"/>
    <property type="match status" value="2"/>
</dbReference>
<keyword evidence="1 3" id="KW-0547">Nucleotide-binding</keyword>
<keyword evidence="3" id="KW-0963">Cytoplasm</keyword>
<keyword evidence="6" id="KW-1185">Reference proteome</keyword>
<comment type="subcellular location">
    <subcellularLocation>
        <location evidence="3">Cytoplasm</location>
    </subcellularLocation>
    <text evidence="3">Binds to ribosomes.</text>
</comment>
<dbReference type="EC" id="3.6.5.-" evidence="3"/>
<evidence type="ECO:0000256" key="2">
    <source>
        <dbReference type="ARBA" id="ARBA00023134"/>
    </source>
</evidence>
<dbReference type="Gene3D" id="3.40.50.300">
    <property type="entry name" value="P-loop containing nucleotide triphosphate hydrolases"/>
    <property type="match status" value="1"/>
</dbReference>
<dbReference type="Gene3D" id="2.40.50.250">
    <property type="entry name" value="bipa protein"/>
    <property type="match status" value="1"/>
</dbReference>
<dbReference type="NCBIfam" id="TIGR01394">
    <property type="entry name" value="TypA_BipA"/>
    <property type="match status" value="1"/>
</dbReference>
<dbReference type="InterPro" id="IPR047043">
    <property type="entry name" value="BipA_III"/>
</dbReference>
<dbReference type="InterPro" id="IPR035647">
    <property type="entry name" value="EFG_III/V"/>
</dbReference>
<comment type="caution">
    <text evidence="5">The sequence shown here is derived from an EMBL/GenBank/DDBJ whole genome shotgun (WGS) entry which is preliminary data.</text>
</comment>
<comment type="catalytic activity">
    <reaction evidence="3">
        <text>GTP + H2O = GDP + phosphate + H(+)</text>
        <dbReference type="Rhea" id="RHEA:19669"/>
        <dbReference type="ChEBI" id="CHEBI:15377"/>
        <dbReference type="ChEBI" id="CHEBI:15378"/>
        <dbReference type="ChEBI" id="CHEBI:37565"/>
        <dbReference type="ChEBI" id="CHEBI:43474"/>
        <dbReference type="ChEBI" id="CHEBI:58189"/>
    </reaction>
</comment>
<dbReference type="Gene3D" id="3.30.70.870">
    <property type="entry name" value="Elongation Factor G (Translational Gtpase), domain 3"/>
    <property type="match status" value="1"/>
</dbReference>
<proteinExistence type="inferred from homology"/>
<comment type="similarity">
    <text evidence="3">Belongs to the TRAFAC class translation factor GTPase superfamily. Classic translation factor GTPase family. BipA subfamily.</text>
</comment>
<dbReference type="InterPro" id="IPR027417">
    <property type="entry name" value="P-loop_NTPase"/>
</dbReference>
<dbReference type="InterPro" id="IPR035651">
    <property type="entry name" value="BipA_V"/>
</dbReference>
<dbReference type="HAMAP" id="MF_00849">
    <property type="entry name" value="BipA"/>
    <property type="match status" value="1"/>
</dbReference>
<dbReference type="InterPro" id="IPR042116">
    <property type="entry name" value="TypA/BipA_C"/>
</dbReference>
<keyword evidence="2 3" id="KW-0342">GTP-binding</keyword>
<dbReference type="InterPro" id="IPR031157">
    <property type="entry name" value="G_TR_CS"/>
</dbReference>
<dbReference type="InterPro" id="IPR000640">
    <property type="entry name" value="EFG_V-like"/>
</dbReference>
<sequence>MTNKRDISKLRNIAIIAHVDHGKTTLVDQLLRQSGTFGEHEELTERVMDSNDLERERGITILSKNTAIRWNDYHINIVDTPGHADFGGEVERVLSMVDSVLLLVDSAEGPMPQTRFVTQKALALGLKPIVVINKIDKPSARPDWVLDQTFDLFVNLDATDEQLDFDVIYASGLNGFAGMEDTVREGDMTPLFELIVDKVNHPDVDSEGPFRMQVSSLDYNSYVGVIGVGRIERGRVKTNTPVTVVDREGKKRNGRVQQVMGFLGLQREEVAEAQAGDIIAFTGLDPLNISDTLCDPNAVEALPPLSVDEPTVTMTFQVNNSPFAGKDGKFITTRQIKERLDRELIHNVALRVDQVPTDPDKFKVSGRGELHLSVLIENMRREGFELGVSRPEVIIREVDGVKEEPFEAVTIDIEDEHQGTVMEKMGERGADLKNMVPDGKGRIRLDFIIPSRGLIGFRTEFLTATQGTGLIYSVFDHYAPMKTGSFGKRINGVLIANGVGKAVAFAIFNLQDRGRMFIGHGDEVYEGMVIGIHSRDNDLVVNPLKGKQLTNMRASGSDEAVTLVPPIRMSLEQALEFIGDDELLEVTPKAIRVRKKLLLEHERKRASRG</sequence>
<dbReference type="SUPFAM" id="SSF52540">
    <property type="entry name" value="P-loop containing nucleoside triphosphate hydrolases"/>
    <property type="match status" value="1"/>
</dbReference>
<keyword evidence="3" id="KW-0699">rRNA-binding</keyword>
<dbReference type="NCBIfam" id="TIGR00231">
    <property type="entry name" value="small_GTP"/>
    <property type="match status" value="1"/>
</dbReference>
<dbReference type="PROSITE" id="PS51722">
    <property type="entry name" value="G_TR_2"/>
    <property type="match status" value="1"/>
</dbReference>
<dbReference type="Pfam" id="PF00679">
    <property type="entry name" value="EFG_C"/>
    <property type="match status" value="1"/>
</dbReference>
<dbReference type="InterPro" id="IPR000795">
    <property type="entry name" value="T_Tr_GTP-bd_dom"/>
</dbReference>
<feature type="binding site" evidence="3">
    <location>
        <begin position="20"/>
        <end position="25"/>
    </location>
    <ligand>
        <name>GTP</name>
        <dbReference type="ChEBI" id="CHEBI:37565"/>
    </ligand>
</feature>
<dbReference type="PROSITE" id="PS00301">
    <property type="entry name" value="G_TR_1"/>
    <property type="match status" value="1"/>
</dbReference>
<dbReference type="PANTHER" id="PTHR42908:SF8">
    <property type="entry name" value="TR-TYPE G DOMAIN-CONTAINING PROTEIN"/>
    <property type="match status" value="1"/>
</dbReference>
<feature type="domain" description="Tr-type G" evidence="4">
    <location>
        <begin position="8"/>
        <end position="203"/>
    </location>
</feature>
<keyword evidence="3" id="KW-0378">Hydrolase</keyword>
<gene>
    <name evidence="5" type="primary">typA</name>
    <name evidence="3" type="synonym">bipA</name>
    <name evidence="5" type="ORF">GCM10008964_03600</name>
</gene>
<dbReference type="EMBL" id="BAAADG010000001">
    <property type="protein sequence ID" value="GAA0215255.1"/>
    <property type="molecule type" value="Genomic_DNA"/>
</dbReference>
<evidence type="ECO:0000313" key="6">
    <source>
        <dbReference type="Proteomes" id="UP001501476"/>
    </source>
</evidence>
<reference evidence="6" key="1">
    <citation type="journal article" date="2019" name="Int. J. Syst. Evol. Microbiol.">
        <title>The Global Catalogue of Microorganisms (GCM) 10K type strain sequencing project: providing services to taxonomists for standard genome sequencing and annotation.</title>
        <authorList>
            <consortium name="The Broad Institute Genomics Platform"/>
            <consortium name="The Broad Institute Genome Sequencing Center for Infectious Disease"/>
            <person name="Wu L."/>
            <person name="Ma J."/>
        </authorList>
    </citation>
    <scope>NUCLEOTIDE SEQUENCE [LARGE SCALE GENOMIC DNA]</scope>
    <source>
        <strain evidence="6">JCM 6886</strain>
    </source>
</reference>
<keyword evidence="3" id="KW-0820">tRNA-binding</keyword>
<dbReference type="Pfam" id="PF03144">
    <property type="entry name" value="GTP_EFTU_D2"/>
    <property type="match status" value="1"/>
</dbReference>
<dbReference type="Pfam" id="PF00009">
    <property type="entry name" value="GTP_EFTU"/>
    <property type="match status" value="1"/>
</dbReference>
<dbReference type="InterPro" id="IPR047042">
    <property type="entry name" value="BipA_II"/>
</dbReference>
<dbReference type="CDD" id="cd03710">
    <property type="entry name" value="BipA_TypA_C"/>
    <property type="match status" value="1"/>
</dbReference>
<dbReference type="Pfam" id="PF21018">
    <property type="entry name" value="BipA_C"/>
    <property type="match status" value="1"/>
</dbReference>
<dbReference type="PANTHER" id="PTHR42908">
    <property type="entry name" value="TRANSLATION ELONGATION FACTOR-RELATED"/>
    <property type="match status" value="1"/>
</dbReference>
<evidence type="ECO:0000256" key="3">
    <source>
        <dbReference type="HAMAP-Rule" id="MF_00849"/>
    </source>
</evidence>
<comment type="function">
    <text evidence="3">A 50S ribosomal subunit assembly protein with GTPase activity, required for 50S subunit assembly at low temperatures, may also play a role in translation. Binds GTP and analogs. Binds the 70S ribosome between the 30S and 50S subunits, in a similar position as ribosome-bound EF-G; it contacts a number of ribosomal proteins, both rRNAs and the A-site tRNA.</text>
</comment>
<dbReference type="Gene3D" id="2.40.30.10">
    <property type="entry name" value="Translation factors"/>
    <property type="match status" value="1"/>
</dbReference>
<dbReference type="CDD" id="cd01891">
    <property type="entry name" value="TypA_BipA"/>
    <property type="match status" value="1"/>
</dbReference>
<keyword evidence="3" id="KW-0690">Ribosome biogenesis</keyword>
<dbReference type="CDD" id="cd16263">
    <property type="entry name" value="BipA_III"/>
    <property type="match status" value="1"/>
</dbReference>
<dbReference type="PRINTS" id="PR00315">
    <property type="entry name" value="ELONGATNFCT"/>
</dbReference>